<dbReference type="GeneID" id="94193322"/>
<evidence type="ECO:0000256" key="2">
    <source>
        <dbReference type="ARBA" id="ARBA00004123"/>
    </source>
</evidence>
<name>A0AAV4LPJ4_BABCB</name>
<keyword evidence="5" id="KW-0507">mRNA processing</keyword>
<dbReference type="GO" id="GO:0008380">
    <property type="term" value="P:RNA splicing"/>
    <property type="evidence" value="ECO:0007669"/>
    <property type="project" value="UniProtKB-KW"/>
</dbReference>
<gene>
    <name evidence="10" type="ORF">BcabD6B2_12740</name>
</gene>
<evidence type="ECO:0000259" key="9">
    <source>
        <dbReference type="Pfam" id="PF08648"/>
    </source>
</evidence>
<dbReference type="Pfam" id="PF08648">
    <property type="entry name" value="SNRNP27"/>
    <property type="match status" value="1"/>
</dbReference>
<feature type="compositionally biased region" description="Low complexity" evidence="8">
    <location>
        <begin position="426"/>
        <end position="437"/>
    </location>
</feature>
<sequence>MRFRWFHGVPPASERLQRLHKCAQRQERDALLRRAFQKAEALVQTAHIDAQDGHGVALAGQPHAYIRQQRLADSQILLDLRRLRLPGNRLVIGVAGVAHGAADVATTVTDFVAVGALRPALAAVWVAPRRGDLGVGQRAPDSLPVAALMAVAVEAAQRPRVEQAQLRRRQREGRQQRRRPAFGGCSRLALLRTAARAAQPGQGVRGLLAQRHEQPAGEAAWIPRARRLCPALSSNSLRPGRATQAAALAPASGLVAATEAAEPLIFLVMAEGSRSRSGERRPYSRRDYSSGGGRSGHRDRYRDVRQEGYREGDGGRYDRGDRYGASDGRRERHYRGYHDHGDRPDTRDYAGERYRPLAERRDAEDRYRRDDRHRRDDRYRRDDGYSRDHPSPDRREHRREGTRGHGDHRRPDGRAQRRGESRRSDSSGSACSFGSRVSFGADRAEDGVEESSEPLDEQQLLMKAMGFGEFSTTKNKQHLDSDLSGVAKRSRRQYRQLRLPDAVAAVLRLRVVVRVPVLVHQHHRRGHREVQPDAAGLGGDEQQRDAVVGAEALDHVRAQRGVVAAVEAQVGHVRLVEAQALLDEVEVHGELRKDQRLALGPFHPLDDLEELDHLHRGHELLLGDQVALEPGLGADERLQRAVHLEVAPGAQLLVHALERVLLEPLDLGGVVLDDLLQQVLLVVGPADEERVVADAAHAEDEGLDQKVVALPERVVPRAAVANAAHLGLRHLVLLSQRVAVLLDLGIHLFEVELALDAGHLAADDEGVLLRQLVHHGTLPPAEDEGRHKALERADRGLDAGVGGVGLHQRRQLGELRDGVLVVANEVLDGRGDPRLLEGFRHGELEQIPQLALLVLHGRAREQQAVPDVERPAEPAVCDSFTVFEGVRLVDDHVLELAEAPQQPHVLLGGHRGLEADGRRAVVLDDVVLEVGRPAPELLAPVVEHRGGHEDQRRALAAAGLRLEPRDEVTGVNRVLDVVEVAQENAGLRRLAQPHLVGEDAVCVLDRVQQGEPVDAALLVQLEVLELGGDVEVRQVGVAADEGGAAIGDGRPQLLVPFGLAAAHAG</sequence>
<evidence type="ECO:0000313" key="11">
    <source>
        <dbReference type="Proteomes" id="UP001497744"/>
    </source>
</evidence>
<feature type="domain" description="U4/U6.U5 small nuclear ribonucleoprotein 27kDa protein" evidence="9">
    <location>
        <begin position="456"/>
        <end position="496"/>
    </location>
</feature>
<reference evidence="10 11" key="1">
    <citation type="submission" date="2021-06" db="EMBL/GenBank/DDBJ databases">
        <title>Genome sequence of Babesia caballi.</title>
        <authorList>
            <person name="Yamagishi J."/>
            <person name="Kidaka T."/>
            <person name="Ochi A."/>
        </authorList>
    </citation>
    <scope>NUCLEOTIDE SEQUENCE [LARGE SCALE GENOMIC DNA]</scope>
    <source>
        <strain evidence="10">USDA-D6B2</strain>
    </source>
</reference>
<evidence type="ECO:0000256" key="1">
    <source>
        <dbReference type="ARBA" id="ARBA00003632"/>
    </source>
</evidence>
<evidence type="ECO:0000313" key="10">
    <source>
        <dbReference type="EMBL" id="GIX61839.1"/>
    </source>
</evidence>
<feature type="compositionally biased region" description="Basic and acidic residues" evidence="8">
    <location>
        <begin position="273"/>
        <end position="288"/>
    </location>
</feature>
<evidence type="ECO:0000256" key="7">
    <source>
        <dbReference type="ARBA" id="ARBA00023242"/>
    </source>
</evidence>
<keyword evidence="6" id="KW-0508">mRNA splicing</keyword>
<dbReference type="AlphaFoldDB" id="A0AAV4LPJ4"/>
<dbReference type="PANTHER" id="PTHR31077">
    <property type="entry name" value="U4/U6.U5 SMALL NUCLEAR RIBONUCLEOPROTEIN 27 KDA PROTEIN"/>
    <property type="match status" value="1"/>
</dbReference>
<dbReference type="Proteomes" id="UP001497744">
    <property type="component" value="Unassembled WGS sequence"/>
</dbReference>
<accession>A0AAV4LPJ4</accession>
<organism evidence="10 11">
    <name type="scientific">Babesia caballi</name>
    <dbReference type="NCBI Taxonomy" id="5871"/>
    <lineage>
        <taxon>Eukaryota</taxon>
        <taxon>Sar</taxon>
        <taxon>Alveolata</taxon>
        <taxon>Apicomplexa</taxon>
        <taxon>Aconoidasida</taxon>
        <taxon>Piroplasmida</taxon>
        <taxon>Babesiidae</taxon>
        <taxon>Babesia</taxon>
    </lineage>
</organism>
<dbReference type="GO" id="GO:0006397">
    <property type="term" value="P:mRNA processing"/>
    <property type="evidence" value="ECO:0007669"/>
    <property type="project" value="UniProtKB-KW"/>
</dbReference>
<dbReference type="GO" id="GO:0071011">
    <property type="term" value="C:precatalytic spliceosome"/>
    <property type="evidence" value="ECO:0007669"/>
    <property type="project" value="TreeGrafter"/>
</dbReference>
<dbReference type="InterPro" id="IPR013957">
    <property type="entry name" value="SNRNP27"/>
</dbReference>
<dbReference type="RefSeq" id="XP_067713910.1">
    <property type="nucleotide sequence ID" value="XM_067857809.1"/>
</dbReference>
<dbReference type="PANTHER" id="PTHR31077:SF1">
    <property type="entry name" value="U4_U6.U5 SMALL NUCLEAR RIBONUCLEOPROTEIN 27 KDA PROTEIN"/>
    <property type="match status" value="1"/>
</dbReference>
<feature type="compositionally biased region" description="Basic and acidic residues" evidence="8">
    <location>
        <begin position="296"/>
        <end position="425"/>
    </location>
</feature>
<dbReference type="EMBL" id="BPLF01000001">
    <property type="protein sequence ID" value="GIX61839.1"/>
    <property type="molecule type" value="Genomic_DNA"/>
</dbReference>
<comment type="function">
    <text evidence="1">May play a role in mRNA splicing.</text>
</comment>
<evidence type="ECO:0000256" key="8">
    <source>
        <dbReference type="SAM" id="MobiDB-lite"/>
    </source>
</evidence>
<comment type="similarity">
    <text evidence="3">Belongs to the SNUT3 family.</text>
</comment>
<proteinExistence type="inferred from homology"/>
<feature type="region of interest" description="Disordered" evidence="8">
    <location>
        <begin position="272"/>
        <end position="437"/>
    </location>
</feature>
<keyword evidence="11" id="KW-1185">Reference proteome</keyword>
<evidence type="ECO:0000256" key="6">
    <source>
        <dbReference type="ARBA" id="ARBA00023187"/>
    </source>
</evidence>
<evidence type="ECO:0000256" key="4">
    <source>
        <dbReference type="ARBA" id="ARBA00011825"/>
    </source>
</evidence>
<evidence type="ECO:0000256" key="3">
    <source>
        <dbReference type="ARBA" id="ARBA00008218"/>
    </source>
</evidence>
<comment type="subcellular location">
    <subcellularLocation>
        <location evidence="2">Nucleus</location>
    </subcellularLocation>
</comment>
<keyword evidence="7" id="KW-0539">Nucleus</keyword>
<comment type="subunit">
    <text evidence="4">Part of a tri-snRNP complex.</text>
</comment>
<protein>
    <submittedName>
        <fullName evidence="10">Cyclophilin-RNA interacting protein</fullName>
    </submittedName>
</protein>
<comment type="caution">
    <text evidence="10">The sequence shown here is derived from an EMBL/GenBank/DDBJ whole genome shotgun (WGS) entry which is preliminary data.</text>
</comment>
<evidence type="ECO:0000256" key="5">
    <source>
        <dbReference type="ARBA" id="ARBA00022664"/>
    </source>
</evidence>